<dbReference type="Proteomes" id="UP000003861">
    <property type="component" value="Unassembled WGS sequence"/>
</dbReference>
<sequence length="304" mass="33247">MSHVTVEEVTDERWINAVHVSNGTIELLAPTTVGPRIARFGFEGARNEFRVFPEPREEWPLVGGHRLWHGPEYAPRTHQPDLEPIDAEVIDDGVALRRGADKGTGIEKAITVRMGSGASVEITHELTNRGVWPVEFAPWGLSVLKPGGTAVIPLSPQAEEDSLLPDRSITFWPYTTPGDNRLAYGEERVLVAQETDSDGPLKIGTSAGDAWVAYVNDGHAFRKDVSVDPAGTYPDRGCGAEVYTDGEILELETLGPLRTVEPGEAVEHVETWTLAKGVPRGDRHLARRHLSRPADRQPPILTVG</sequence>
<dbReference type="AlphaFoldDB" id="F7PHK8"/>
<name>F7PHK8_9EURY</name>
<dbReference type="GeneID" id="23797616"/>
<evidence type="ECO:0000313" key="1">
    <source>
        <dbReference type="EMBL" id="CCQ34998.1"/>
    </source>
</evidence>
<evidence type="ECO:0000313" key="3">
    <source>
        <dbReference type="Proteomes" id="UP000003861"/>
    </source>
</evidence>
<dbReference type="EMBL" id="AFNT02000029">
    <property type="protein sequence ID" value="ERJ05609.1"/>
    <property type="molecule type" value="Genomic_DNA"/>
</dbReference>
<dbReference type="eggNOG" id="arCOG08872">
    <property type="taxonomic scope" value="Archaea"/>
</dbReference>
<reference evidence="1 4" key="3">
    <citation type="journal article" date="2014" name="Environ. Microbiol.">
        <title>Halorhabdus tiamatea: proteogenomics and glycosidase activity measurements identify the first cultivated euryarchaeon from a deep-sea anoxic brine lake as potential polysaccharide degrader.</title>
        <authorList>
            <person name="Werner J."/>
            <person name="Ferrer M."/>
            <person name="Michel G."/>
            <person name="Mann A.J."/>
            <person name="Huang S."/>
            <person name="Juarez S."/>
            <person name="Ciordia S."/>
            <person name="Albar J.P."/>
            <person name="Alcaide M."/>
            <person name="La Cono V."/>
            <person name="Yakimov M.M."/>
            <person name="Antunes A."/>
            <person name="Taborda M."/>
            <person name="Da Costa M.S."/>
            <person name="Amann R.I."/>
            <person name="Gloeckner F.O."/>
            <person name="Golyshina O.V."/>
            <person name="Golyshin P.N."/>
            <person name="Teeling H."/>
        </authorList>
    </citation>
    <scope>NUCLEOTIDE SEQUENCE [LARGE SCALE GENOMIC DNA]</scope>
    <source>
        <strain evidence="4">SARL4B</strain>
        <strain evidence="1">Type strain: SARL4B</strain>
        <plasmid evidence="1">pHTIA</plasmid>
    </source>
</reference>
<accession>F7PHK8</accession>
<dbReference type="Proteomes" id="UP000015381">
    <property type="component" value="Plasmid pHTIA"/>
</dbReference>
<evidence type="ECO:0008006" key="5">
    <source>
        <dbReference type="Google" id="ProtNLM"/>
    </source>
</evidence>
<organism evidence="2 3">
    <name type="scientific">Halorhabdus tiamatea SARL4B</name>
    <dbReference type="NCBI Taxonomy" id="1033806"/>
    <lineage>
        <taxon>Archaea</taxon>
        <taxon>Methanobacteriati</taxon>
        <taxon>Methanobacteriota</taxon>
        <taxon>Stenosarchaea group</taxon>
        <taxon>Halobacteria</taxon>
        <taxon>Halobacteriales</taxon>
        <taxon>Haloarculaceae</taxon>
        <taxon>Halorhabdus</taxon>
    </lineage>
</organism>
<evidence type="ECO:0000313" key="4">
    <source>
        <dbReference type="Proteomes" id="UP000015381"/>
    </source>
</evidence>
<protein>
    <recommendedName>
        <fullName evidence="5">DUF4380 domain-containing protein</fullName>
    </recommendedName>
</protein>
<dbReference type="HOGENOM" id="CLU_920357_0_0_2"/>
<proteinExistence type="predicted"/>
<reference evidence="2 3" key="2">
    <citation type="journal article" date="2013" name="PLoS ONE">
        <title>INDIGO - INtegrated Data Warehouse of MIcrobial GenOmes with Examples from the Red Sea Extremophiles.</title>
        <authorList>
            <person name="Alam I."/>
            <person name="Antunes A."/>
            <person name="Kamau A.A."/>
            <person name="Ba Alawi W."/>
            <person name="Kalkatawi M."/>
            <person name="Stingl U."/>
            <person name="Bajic V.B."/>
        </authorList>
    </citation>
    <scope>NUCLEOTIDE SEQUENCE [LARGE SCALE GENOMIC DNA]</scope>
    <source>
        <strain evidence="2 3">SARL4B</strain>
    </source>
</reference>
<keyword evidence="1" id="KW-0614">Plasmid</keyword>
<reference evidence="2 3" key="1">
    <citation type="journal article" date="2011" name="J. Bacteriol.">
        <title>Genome sequence of Halorhabdus tiamatea, the first archaeon isolated from a deep-sea anoxic brine lake.</title>
        <authorList>
            <person name="Antunes A."/>
            <person name="Alam I."/>
            <person name="Bajic V.B."/>
            <person name="Stingl U."/>
        </authorList>
    </citation>
    <scope>NUCLEOTIDE SEQUENCE [LARGE SCALE GENOMIC DNA]</scope>
    <source>
        <strain evidence="2 3">SARL4B</strain>
    </source>
</reference>
<dbReference type="KEGG" id="hti:HTIA_p2896"/>
<dbReference type="OrthoDB" id="227165at2157"/>
<evidence type="ECO:0000313" key="2">
    <source>
        <dbReference type="EMBL" id="ERJ05609.1"/>
    </source>
</evidence>
<dbReference type="EMBL" id="HF571521">
    <property type="protein sequence ID" value="CCQ34998.1"/>
    <property type="molecule type" value="Genomic_DNA"/>
</dbReference>
<dbReference type="RefSeq" id="WP_008524917.1">
    <property type="nucleotide sequence ID" value="NC_021913.1"/>
</dbReference>
<gene>
    <name evidence="2" type="ORF">HLRTI_002419</name>
    <name evidence="1" type="ORF">HTIA_p2896</name>
</gene>
<keyword evidence="4" id="KW-1185">Reference proteome</keyword>
<geneLocation type="plasmid" evidence="1 4">
    <name>pHTIA</name>
</geneLocation>